<keyword evidence="6" id="KW-0472">Membrane</keyword>
<proteinExistence type="predicted"/>
<dbReference type="InterPro" id="IPR003593">
    <property type="entry name" value="AAA+_ATPase"/>
</dbReference>
<dbReference type="InterPro" id="IPR003439">
    <property type="entry name" value="ABC_transporter-like_ATP-bd"/>
</dbReference>
<dbReference type="EMBL" id="BARU01029479">
    <property type="protein sequence ID" value="GAH67408.1"/>
    <property type="molecule type" value="Genomic_DNA"/>
</dbReference>
<keyword evidence="5" id="KW-0067">ATP-binding</keyword>
<dbReference type="GO" id="GO:0016887">
    <property type="term" value="F:ATP hydrolysis activity"/>
    <property type="evidence" value="ECO:0007669"/>
    <property type="project" value="InterPro"/>
</dbReference>
<evidence type="ECO:0000256" key="1">
    <source>
        <dbReference type="ARBA" id="ARBA00004202"/>
    </source>
</evidence>
<organism evidence="8">
    <name type="scientific">marine sediment metagenome</name>
    <dbReference type="NCBI Taxonomy" id="412755"/>
    <lineage>
        <taxon>unclassified sequences</taxon>
        <taxon>metagenomes</taxon>
        <taxon>ecological metagenomes</taxon>
    </lineage>
</organism>
<evidence type="ECO:0000256" key="2">
    <source>
        <dbReference type="ARBA" id="ARBA00022448"/>
    </source>
</evidence>
<dbReference type="InterPro" id="IPR017871">
    <property type="entry name" value="ABC_transporter-like_CS"/>
</dbReference>
<dbReference type="GO" id="GO:0005886">
    <property type="term" value="C:plasma membrane"/>
    <property type="evidence" value="ECO:0007669"/>
    <property type="project" value="UniProtKB-SubCell"/>
</dbReference>
<dbReference type="SUPFAM" id="SSF52540">
    <property type="entry name" value="P-loop containing nucleoside triphosphate hydrolases"/>
    <property type="match status" value="1"/>
</dbReference>
<keyword evidence="3" id="KW-1003">Cell membrane</keyword>
<reference evidence="8" key="1">
    <citation type="journal article" date="2014" name="Front. Microbiol.">
        <title>High frequency of phylogenetically diverse reductive dehalogenase-homologous genes in deep subseafloor sedimentary metagenomes.</title>
        <authorList>
            <person name="Kawai M."/>
            <person name="Futagami T."/>
            <person name="Toyoda A."/>
            <person name="Takaki Y."/>
            <person name="Nishi S."/>
            <person name="Hori S."/>
            <person name="Arai W."/>
            <person name="Tsubouchi T."/>
            <person name="Morono Y."/>
            <person name="Uchiyama I."/>
            <person name="Ito T."/>
            <person name="Fujiyama A."/>
            <person name="Inagaki F."/>
            <person name="Takami H."/>
        </authorList>
    </citation>
    <scope>NUCLEOTIDE SEQUENCE</scope>
    <source>
        <strain evidence="8">Expedition CK06-06</strain>
    </source>
</reference>
<dbReference type="PANTHER" id="PTHR42788">
    <property type="entry name" value="TAURINE IMPORT ATP-BINDING PROTEIN-RELATED"/>
    <property type="match status" value="1"/>
</dbReference>
<evidence type="ECO:0000256" key="6">
    <source>
        <dbReference type="ARBA" id="ARBA00023136"/>
    </source>
</evidence>
<dbReference type="PANTHER" id="PTHR42788:SF7">
    <property type="entry name" value="NITRATE ABC TRANSPORTER ATP-BINDING PROTEIN"/>
    <property type="match status" value="1"/>
</dbReference>
<accession>X1JCA8</accession>
<dbReference type="Pfam" id="PF00005">
    <property type="entry name" value="ABC_tran"/>
    <property type="match status" value="1"/>
</dbReference>
<dbReference type="PROSITE" id="PS00211">
    <property type="entry name" value="ABC_TRANSPORTER_1"/>
    <property type="match status" value="1"/>
</dbReference>
<sequence>MSENKTLLQLKGTTKIFSRGTVDEITALDNIELGVNAEDYITLIGSNGAGKTTLLNVIAGVYPPERGGKIIIDGQDISGLSEYKCAQYVGRVYQDPHIGTAAKMTIEENMAMALLRGQPRGLRAASNKQRRELFRSALAPLGLGLENRLNALVGTLSGGQRQALALVMATISKPAILLLDEHVATLDPKTAQIVLELTEMIVKREKMTTMMVTHNMEL</sequence>
<gene>
    <name evidence="8" type="ORF">S03H2_46895</name>
</gene>
<dbReference type="AlphaFoldDB" id="X1JCA8"/>
<evidence type="ECO:0000256" key="5">
    <source>
        <dbReference type="ARBA" id="ARBA00022840"/>
    </source>
</evidence>
<dbReference type="GO" id="GO:0005524">
    <property type="term" value="F:ATP binding"/>
    <property type="evidence" value="ECO:0007669"/>
    <property type="project" value="UniProtKB-KW"/>
</dbReference>
<comment type="subcellular location">
    <subcellularLocation>
        <location evidence="1">Cell membrane</location>
        <topology evidence="1">Peripheral membrane protein</topology>
    </subcellularLocation>
</comment>
<feature type="domain" description="ABC transporter" evidence="7">
    <location>
        <begin position="8"/>
        <end position="218"/>
    </location>
</feature>
<keyword evidence="2" id="KW-0813">Transport</keyword>
<dbReference type="SMART" id="SM00382">
    <property type="entry name" value="AAA"/>
    <property type="match status" value="1"/>
</dbReference>
<dbReference type="InterPro" id="IPR050166">
    <property type="entry name" value="ABC_transporter_ATP-bind"/>
</dbReference>
<dbReference type="PROSITE" id="PS50893">
    <property type="entry name" value="ABC_TRANSPORTER_2"/>
    <property type="match status" value="1"/>
</dbReference>
<dbReference type="Gene3D" id="3.40.50.300">
    <property type="entry name" value="P-loop containing nucleotide triphosphate hydrolases"/>
    <property type="match status" value="1"/>
</dbReference>
<evidence type="ECO:0000256" key="4">
    <source>
        <dbReference type="ARBA" id="ARBA00022741"/>
    </source>
</evidence>
<name>X1JCA8_9ZZZZ</name>
<keyword evidence="4" id="KW-0547">Nucleotide-binding</keyword>
<feature type="non-terminal residue" evidence="8">
    <location>
        <position position="218"/>
    </location>
</feature>
<evidence type="ECO:0000259" key="7">
    <source>
        <dbReference type="PROSITE" id="PS50893"/>
    </source>
</evidence>
<evidence type="ECO:0000256" key="3">
    <source>
        <dbReference type="ARBA" id="ARBA00022475"/>
    </source>
</evidence>
<dbReference type="InterPro" id="IPR027417">
    <property type="entry name" value="P-loop_NTPase"/>
</dbReference>
<protein>
    <recommendedName>
        <fullName evidence="7">ABC transporter domain-containing protein</fullName>
    </recommendedName>
</protein>
<evidence type="ECO:0000313" key="8">
    <source>
        <dbReference type="EMBL" id="GAH67408.1"/>
    </source>
</evidence>
<comment type="caution">
    <text evidence="8">The sequence shown here is derived from an EMBL/GenBank/DDBJ whole genome shotgun (WGS) entry which is preliminary data.</text>
</comment>